<dbReference type="GO" id="GO:0004856">
    <property type="term" value="F:D-xylulokinase activity"/>
    <property type="evidence" value="ECO:0007669"/>
    <property type="project" value="UniProtKB-UniRule"/>
</dbReference>
<dbReference type="FunFam" id="3.30.420.40:FF:000118">
    <property type="entry name" value="Xylulose kinase 2"/>
    <property type="match status" value="1"/>
</dbReference>
<evidence type="ECO:0000256" key="6">
    <source>
        <dbReference type="RuleBase" id="RU367058"/>
    </source>
</evidence>
<comment type="similarity">
    <text evidence="1 6">Belongs to the FGGY kinase family.</text>
</comment>
<evidence type="ECO:0000256" key="3">
    <source>
        <dbReference type="ARBA" id="ARBA00022679"/>
    </source>
</evidence>
<evidence type="ECO:0000313" key="10">
    <source>
        <dbReference type="Proteomes" id="UP000053815"/>
    </source>
</evidence>
<evidence type="ECO:0000256" key="5">
    <source>
        <dbReference type="ARBA" id="ARBA00048885"/>
    </source>
</evidence>
<evidence type="ECO:0000259" key="8">
    <source>
        <dbReference type="Pfam" id="PF02782"/>
    </source>
</evidence>
<dbReference type="Pfam" id="PF02782">
    <property type="entry name" value="FGGY_C"/>
    <property type="match status" value="1"/>
</dbReference>
<dbReference type="STRING" id="91626.A0A0C9LUW9"/>
<proteinExistence type="inferred from homology"/>
<evidence type="ECO:0000256" key="2">
    <source>
        <dbReference type="ARBA" id="ARBA00022629"/>
    </source>
</evidence>
<keyword evidence="3 6" id="KW-0808">Transferase</keyword>
<dbReference type="GO" id="GO:0042732">
    <property type="term" value="P:D-xylose metabolic process"/>
    <property type="evidence" value="ECO:0007669"/>
    <property type="project" value="UniProtKB-UniRule"/>
</dbReference>
<comment type="catalytic activity">
    <reaction evidence="5 6">
        <text>D-xylulose + ATP = D-xylulose 5-phosphate + ADP + H(+)</text>
        <dbReference type="Rhea" id="RHEA:10964"/>
        <dbReference type="ChEBI" id="CHEBI:15378"/>
        <dbReference type="ChEBI" id="CHEBI:17140"/>
        <dbReference type="ChEBI" id="CHEBI:30616"/>
        <dbReference type="ChEBI" id="CHEBI:57737"/>
        <dbReference type="ChEBI" id="CHEBI:456216"/>
        <dbReference type="EC" id="2.7.1.17"/>
    </reaction>
</comment>
<evidence type="ECO:0000259" key="7">
    <source>
        <dbReference type="Pfam" id="PF00370"/>
    </source>
</evidence>
<keyword evidence="6" id="KW-0547">Nucleotide-binding</keyword>
<keyword evidence="4 6" id="KW-0418">Kinase</keyword>
<keyword evidence="6" id="KW-0119">Carbohydrate metabolism</keyword>
<accession>A0A0C9LUW9</accession>
<keyword evidence="6" id="KW-0067">ATP-binding</keyword>
<dbReference type="PIRSF" id="PIRSF000538">
    <property type="entry name" value="GlpK"/>
    <property type="match status" value="1"/>
</dbReference>
<organism evidence="9">
    <name type="scientific">Mucor ambiguus</name>
    <dbReference type="NCBI Taxonomy" id="91626"/>
    <lineage>
        <taxon>Eukaryota</taxon>
        <taxon>Fungi</taxon>
        <taxon>Fungi incertae sedis</taxon>
        <taxon>Mucoromycota</taxon>
        <taxon>Mucoromycotina</taxon>
        <taxon>Mucoromycetes</taxon>
        <taxon>Mucorales</taxon>
        <taxon>Mucorineae</taxon>
        <taxon>Mucoraceae</taxon>
        <taxon>Mucor</taxon>
    </lineage>
</organism>
<dbReference type="InterPro" id="IPR000577">
    <property type="entry name" value="Carb_kinase_FGGY"/>
</dbReference>
<dbReference type="AlphaFoldDB" id="A0A0C9LUW9"/>
<dbReference type="EMBL" id="DF836389">
    <property type="protein sequence ID" value="GAN05755.1"/>
    <property type="molecule type" value="Genomic_DNA"/>
</dbReference>
<dbReference type="PANTHER" id="PTHR10196">
    <property type="entry name" value="SUGAR KINASE"/>
    <property type="match status" value="1"/>
</dbReference>
<dbReference type="EC" id="2.7.1.17" evidence="6"/>
<name>A0A0C9LUW9_9FUNG</name>
<dbReference type="Proteomes" id="UP000053815">
    <property type="component" value="Unassembled WGS sequence"/>
</dbReference>
<dbReference type="GO" id="GO:0005829">
    <property type="term" value="C:cytosol"/>
    <property type="evidence" value="ECO:0007669"/>
    <property type="project" value="TreeGrafter"/>
</dbReference>
<dbReference type="CDD" id="cd07776">
    <property type="entry name" value="ASKHA_NBD_FGGY_SpXK-like"/>
    <property type="match status" value="1"/>
</dbReference>
<dbReference type="GO" id="GO:0005997">
    <property type="term" value="P:xylulose metabolic process"/>
    <property type="evidence" value="ECO:0007669"/>
    <property type="project" value="TreeGrafter"/>
</dbReference>
<dbReference type="InterPro" id="IPR018484">
    <property type="entry name" value="FGGY_N"/>
</dbReference>
<gene>
    <name evidence="9" type="ORF">MAM1_0100d05230</name>
</gene>
<dbReference type="Pfam" id="PF00370">
    <property type="entry name" value="FGGY_N"/>
    <property type="match status" value="1"/>
</dbReference>
<dbReference type="OrthoDB" id="1728974at2759"/>
<dbReference type="GO" id="GO:0005524">
    <property type="term" value="F:ATP binding"/>
    <property type="evidence" value="ECO:0007669"/>
    <property type="project" value="UniProtKB-UniRule"/>
</dbReference>
<dbReference type="SUPFAM" id="SSF53067">
    <property type="entry name" value="Actin-like ATPase domain"/>
    <property type="match status" value="2"/>
</dbReference>
<dbReference type="InterPro" id="IPR043129">
    <property type="entry name" value="ATPase_NBD"/>
</dbReference>
<sequence>MEHYYLGLDLSTQQLKCTLINEKHDIVWEKAVNFDKDLPEFKTKHGAIVNDNVVTSPTLMWVKAIDLLMLALKDTPYIESIRGISGAGQQHGSVYWNKSGIDKLSQLDDESSLADQLKDAFSINQSPIWQDASTTTECRALENLVGGPAELAKLTGSKAYERFTGNQIAKIYHHNKDAYDQTARINLVSSLLATLLLGDFSPVDAAEGSGTNMMNIDSHKWEKKLLKQCGGEDLAEKLAKEPVEGGTVLGKISEYYVKRYGFNPECKIMPFTGDNSATLVSMNLSEGDCVVSLGTSDTVLVYLKKGAATTTESHLMAHPTDPEGFMGMLCYKNGSLAREFIRDEYADSNWDTFNEYLNNKEAILDDCVGYYYWMQEIIPFAKGIYRFEKNKDVKEFSDKTVNVKAIVESQFMSMKTRLRRMGGDHVKRILASGGAAANPNILQVLSNIFGLPVYRQKGMNGASLGGALLAKFALQGKSFEDMMAEYPSSGLDLICEPDSKKCSQYMDHADQFTDLEKSIVQ</sequence>
<comment type="function">
    <text evidence="6">Highly specific D-xylulose kinase which participates in the catabolism of xylose. Xylose is a major component of hemicelluloses such as xylan. Most fungi utilize D-xylose via three enzymatic reactions, xylose reductase (XR), xylitol dehydrogenase (XDH), and xylulokinase, to form xylulose 5-phosphate, which enters pentose phosphate pathway.</text>
</comment>
<reference evidence="9" key="1">
    <citation type="submission" date="2014-09" db="EMBL/GenBank/DDBJ databases">
        <title>Draft genome sequence of an oleaginous Mucoromycotina fungus Mucor ambiguus NBRC6742.</title>
        <authorList>
            <person name="Takeda I."/>
            <person name="Yamane N."/>
            <person name="Morita T."/>
            <person name="Tamano K."/>
            <person name="Machida M."/>
            <person name="Baker S."/>
            <person name="Koike H."/>
        </authorList>
    </citation>
    <scope>NUCLEOTIDE SEQUENCE</scope>
    <source>
        <strain evidence="9">NBRC 6742</strain>
    </source>
</reference>
<evidence type="ECO:0000256" key="1">
    <source>
        <dbReference type="ARBA" id="ARBA00009156"/>
    </source>
</evidence>
<dbReference type="InterPro" id="IPR018485">
    <property type="entry name" value="FGGY_C"/>
</dbReference>
<feature type="domain" description="Carbohydrate kinase FGGY C-terminal" evidence="8">
    <location>
        <begin position="290"/>
        <end position="473"/>
    </location>
</feature>
<dbReference type="InterPro" id="IPR042024">
    <property type="entry name" value="D-XK_euk"/>
</dbReference>
<keyword evidence="2 6" id="KW-0859">Xylose metabolism</keyword>
<protein>
    <recommendedName>
        <fullName evidence="6">Xylulose kinase</fullName>
        <ecNumber evidence="6">2.7.1.17</ecNumber>
    </recommendedName>
</protein>
<evidence type="ECO:0000256" key="4">
    <source>
        <dbReference type="ARBA" id="ARBA00022777"/>
    </source>
</evidence>
<keyword evidence="10" id="KW-1185">Reference proteome</keyword>
<dbReference type="Gene3D" id="3.30.420.40">
    <property type="match status" value="2"/>
</dbReference>
<evidence type="ECO:0000313" key="9">
    <source>
        <dbReference type="EMBL" id="GAN05755.1"/>
    </source>
</evidence>
<feature type="domain" description="Carbohydrate kinase FGGY N-terminal" evidence="7">
    <location>
        <begin position="128"/>
        <end position="280"/>
    </location>
</feature>
<dbReference type="PANTHER" id="PTHR10196:SF57">
    <property type="entry name" value="XYLULOSE KINASE"/>
    <property type="match status" value="1"/>
</dbReference>